<name>A0A1V1NX51_9BACT</name>
<reference evidence="3" key="1">
    <citation type="submission" date="2012-11" db="EMBL/GenBank/DDBJ databases">
        <authorList>
            <person name="Lucero-Rivera Y.E."/>
            <person name="Tovar-Ramirez D."/>
        </authorList>
    </citation>
    <scope>NUCLEOTIDE SEQUENCE [LARGE SCALE GENOMIC DNA]</scope>
    <source>
        <strain evidence="3">Araruama</strain>
    </source>
</reference>
<dbReference type="Proteomes" id="UP000189670">
    <property type="component" value="Unassembled WGS sequence"/>
</dbReference>
<evidence type="ECO:0000256" key="1">
    <source>
        <dbReference type="SAM" id="SignalP"/>
    </source>
</evidence>
<evidence type="ECO:0008006" key="4">
    <source>
        <dbReference type="Google" id="ProtNLM"/>
    </source>
</evidence>
<accession>A0A1V1NX51</accession>
<feature type="signal peptide" evidence="1">
    <location>
        <begin position="1"/>
        <end position="25"/>
    </location>
</feature>
<gene>
    <name evidence="2" type="ORF">OMM_05270</name>
</gene>
<dbReference type="EMBL" id="ATBP01001513">
    <property type="protein sequence ID" value="ETR67192.1"/>
    <property type="molecule type" value="Genomic_DNA"/>
</dbReference>
<proteinExistence type="predicted"/>
<dbReference type="InterPro" id="IPR038180">
    <property type="entry name" value="FlgT_N_sf"/>
</dbReference>
<comment type="caution">
    <text evidence="2">The sequence shown here is derived from an EMBL/GenBank/DDBJ whole genome shotgun (WGS) entry which is preliminary data.</text>
</comment>
<organism evidence="2 3">
    <name type="scientific">Candidatus Magnetoglobus multicellularis str. Araruama</name>
    <dbReference type="NCBI Taxonomy" id="890399"/>
    <lineage>
        <taxon>Bacteria</taxon>
        <taxon>Pseudomonadati</taxon>
        <taxon>Thermodesulfobacteriota</taxon>
        <taxon>Desulfobacteria</taxon>
        <taxon>Desulfobacterales</taxon>
        <taxon>Desulfobacteraceae</taxon>
        <taxon>Candidatus Magnetoglobus</taxon>
    </lineage>
</organism>
<evidence type="ECO:0000313" key="2">
    <source>
        <dbReference type="EMBL" id="ETR67192.1"/>
    </source>
</evidence>
<feature type="chain" id="PRO_5010741293" description="DUF541 domain-containing protein" evidence="1">
    <location>
        <begin position="26"/>
        <end position="280"/>
    </location>
</feature>
<keyword evidence="1" id="KW-0732">Signal</keyword>
<dbReference type="AlphaFoldDB" id="A0A1V1NX51"/>
<dbReference type="Gene3D" id="3.30.1660.40">
    <property type="entry name" value="FlgT, N-terminal domain"/>
    <property type="match status" value="1"/>
</dbReference>
<evidence type="ECO:0000313" key="3">
    <source>
        <dbReference type="Proteomes" id="UP000189670"/>
    </source>
</evidence>
<protein>
    <recommendedName>
        <fullName evidence="4">DUF541 domain-containing protein</fullName>
    </recommendedName>
</protein>
<sequence length="280" mass="32337">MKIHLIRFFCFTVLLCLYFCHITCAEDSSLIQVEVKGSGKTRQQAIKNAKHNAVEQVMGVYIKSDTEISMGLVVKNDVSSRTEGYIENYEIIAEAPDPINVYVVQLSATINKKKIQYDIEKIYQKDPEELVQFVKNKFFSRSLMVYYQVVDDQDIQNNLSMAVKTLINQIQDELVDYGFRIILQTERARIRKQVIEKTIDKLTAIEYAKQEMSDAVITVNYELLQEKTPDEYLQIFGTASLRCFDVSTGELFANVEHSNTTLSEQSLFYVRKTTKDLTKR</sequence>